<comment type="caution">
    <text evidence="1">The sequence shown here is derived from an EMBL/GenBank/DDBJ whole genome shotgun (WGS) entry which is preliminary data.</text>
</comment>
<keyword evidence="2" id="KW-1185">Reference proteome</keyword>
<dbReference type="GeneID" id="89939516"/>
<reference evidence="1" key="2">
    <citation type="submission" date="2023-05" db="EMBL/GenBank/DDBJ databases">
        <authorList>
            <consortium name="Lawrence Berkeley National Laboratory"/>
            <person name="Steindorff A."/>
            <person name="Hensen N."/>
            <person name="Bonometti L."/>
            <person name="Westerberg I."/>
            <person name="Brannstrom I.O."/>
            <person name="Guillou S."/>
            <person name="Cros-Aarteil S."/>
            <person name="Calhoun S."/>
            <person name="Haridas S."/>
            <person name="Kuo A."/>
            <person name="Mondo S."/>
            <person name="Pangilinan J."/>
            <person name="Riley R."/>
            <person name="Labutti K."/>
            <person name="Andreopoulos B."/>
            <person name="Lipzen A."/>
            <person name="Chen C."/>
            <person name="Yanf M."/>
            <person name="Daum C."/>
            <person name="Ng V."/>
            <person name="Clum A."/>
            <person name="Ohm R."/>
            <person name="Martin F."/>
            <person name="Silar P."/>
            <person name="Natvig D."/>
            <person name="Lalanne C."/>
            <person name="Gautier V."/>
            <person name="Ament-Velasquez S.L."/>
            <person name="Kruys A."/>
            <person name="Hutchinson M.I."/>
            <person name="Powell A.J."/>
            <person name="Barry K."/>
            <person name="Miller A.N."/>
            <person name="Grigoriev I.V."/>
            <person name="Debuchy R."/>
            <person name="Gladieux P."/>
            <person name="Thoren M.H."/>
            <person name="Johannesson H."/>
        </authorList>
    </citation>
    <scope>NUCLEOTIDE SEQUENCE</scope>
    <source>
        <strain evidence="1">CBS 508.74</strain>
    </source>
</reference>
<proteinExistence type="predicted"/>
<reference evidence="1" key="1">
    <citation type="journal article" date="2023" name="Mol. Phylogenet. Evol.">
        <title>Genome-scale phylogeny and comparative genomics of the fungal order Sordariales.</title>
        <authorList>
            <person name="Hensen N."/>
            <person name="Bonometti L."/>
            <person name="Westerberg I."/>
            <person name="Brannstrom I.O."/>
            <person name="Guillou S."/>
            <person name="Cros-Aarteil S."/>
            <person name="Calhoun S."/>
            <person name="Haridas S."/>
            <person name="Kuo A."/>
            <person name="Mondo S."/>
            <person name="Pangilinan J."/>
            <person name="Riley R."/>
            <person name="LaButti K."/>
            <person name="Andreopoulos B."/>
            <person name="Lipzen A."/>
            <person name="Chen C."/>
            <person name="Yan M."/>
            <person name="Daum C."/>
            <person name="Ng V."/>
            <person name="Clum A."/>
            <person name="Steindorff A."/>
            <person name="Ohm R.A."/>
            <person name="Martin F."/>
            <person name="Silar P."/>
            <person name="Natvig D.O."/>
            <person name="Lalanne C."/>
            <person name="Gautier V."/>
            <person name="Ament-Velasquez S.L."/>
            <person name="Kruys A."/>
            <person name="Hutchinson M.I."/>
            <person name="Powell A.J."/>
            <person name="Barry K."/>
            <person name="Miller A.N."/>
            <person name="Grigoriev I.V."/>
            <person name="Debuchy R."/>
            <person name="Gladieux P."/>
            <person name="Hiltunen Thoren M."/>
            <person name="Johannesson H."/>
        </authorList>
    </citation>
    <scope>NUCLEOTIDE SEQUENCE</scope>
    <source>
        <strain evidence="1">CBS 508.74</strain>
    </source>
</reference>
<protein>
    <submittedName>
        <fullName evidence="1">Uncharacterized protein</fullName>
    </submittedName>
</protein>
<dbReference type="Proteomes" id="UP001302812">
    <property type="component" value="Unassembled WGS sequence"/>
</dbReference>
<evidence type="ECO:0000313" key="1">
    <source>
        <dbReference type="EMBL" id="KAK4111264.1"/>
    </source>
</evidence>
<evidence type="ECO:0000313" key="2">
    <source>
        <dbReference type="Proteomes" id="UP001302812"/>
    </source>
</evidence>
<organism evidence="1 2">
    <name type="scientific">Canariomyces notabilis</name>
    <dbReference type="NCBI Taxonomy" id="2074819"/>
    <lineage>
        <taxon>Eukaryota</taxon>
        <taxon>Fungi</taxon>
        <taxon>Dikarya</taxon>
        <taxon>Ascomycota</taxon>
        <taxon>Pezizomycotina</taxon>
        <taxon>Sordariomycetes</taxon>
        <taxon>Sordariomycetidae</taxon>
        <taxon>Sordariales</taxon>
        <taxon>Chaetomiaceae</taxon>
        <taxon>Canariomyces</taxon>
    </lineage>
</organism>
<accession>A0AAN6YRD1</accession>
<dbReference type="AlphaFoldDB" id="A0AAN6YRD1"/>
<dbReference type="EMBL" id="MU853346">
    <property type="protein sequence ID" value="KAK4111264.1"/>
    <property type="molecule type" value="Genomic_DNA"/>
</dbReference>
<name>A0AAN6YRD1_9PEZI</name>
<sequence length="101" mass="11515">MPLTRRKGCSRPVTAPLQLTDGLTGIPEDGLDKPRAQCRVGRESTVCRLCCLCCLHVYLYLIRSQGTGRLKWGTRVWDWLHNEGMRWDKMGHEAVGFVDEI</sequence>
<dbReference type="RefSeq" id="XP_064668834.1">
    <property type="nucleotide sequence ID" value="XM_064815391.1"/>
</dbReference>
<gene>
    <name evidence="1" type="ORF">N656DRAFT_780505</name>
</gene>